<dbReference type="InterPro" id="IPR036047">
    <property type="entry name" value="F-box-like_dom_sf"/>
</dbReference>
<dbReference type="OrthoDB" id="642536at2759"/>
<dbReference type="InterPro" id="IPR001810">
    <property type="entry name" value="F-box_dom"/>
</dbReference>
<reference evidence="3" key="1">
    <citation type="submission" date="2020-01" db="EMBL/GenBank/DDBJ databases">
        <authorList>
            <person name="Mishra B."/>
        </authorList>
    </citation>
    <scope>NUCLEOTIDE SEQUENCE [LARGE SCALE GENOMIC DNA]</scope>
</reference>
<dbReference type="PANTHER" id="PTHR44259:SF27">
    <property type="entry name" value="F-BOX DOMAIN-CONTAINING PROTEIN"/>
    <property type="match status" value="1"/>
</dbReference>
<feature type="domain" description="F-box" evidence="1">
    <location>
        <begin position="12"/>
        <end position="43"/>
    </location>
</feature>
<dbReference type="Proteomes" id="UP000467841">
    <property type="component" value="Unassembled WGS sequence"/>
</dbReference>
<evidence type="ECO:0000313" key="4">
    <source>
        <dbReference type="Proteomes" id="UP000467841"/>
    </source>
</evidence>
<evidence type="ECO:0000313" key="3">
    <source>
        <dbReference type="EMBL" id="CAA7049442.1"/>
    </source>
</evidence>
<dbReference type="Pfam" id="PF03478">
    <property type="entry name" value="Beta-prop_KIB1-4"/>
    <property type="match status" value="1"/>
</dbReference>
<evidence type="ECO:0000259" key="2">
    <source>
        <dbReference type="Pfam" id="PF03478"/>
    </source>
</evidence>
<gene>
    <name evidence="3" type="ORF">MERR_LOCUS36677</name>
</gene>
<accession>A0A6D2KC81</accession>
<organism evidence="3 4">
    <name type="scientific">Microthlaspi erraticum</name>
    <dbReference type="NCBI Taxonomy" id="1685480"/>
    <lineage>
        <taxon>Eukaryota</taxon>
        <taxon>Viridiplantae</taxon>
        <taxon>Streptophyta</taxon>
        <taxon>Embryophyta</taxon>
        <taxon>Tracheophyta</taxon>
        <taxon>Spermatophyta</taxon>
        <taxon>Magnoliopsida</taxon>
        <taxon>eudicotyledons</taxon>
        <taxon>Gunneridae</taxon>
        <taxon>Pentapetalae</taxon>
        <taxon>rosids</taxon>
        <taxon>malvids</taxon>
        <taxon>Brassicales</taxon>
        <taxon>Brassicaceae</taxon>
        <taxon>Coluteocarpeae</taxon>
        <taxon>Microthlaspi</taxon>
    </lineage>
</organism>
<evidence type="ECO:0000259" key="1">
    <source>
        <dbReference type="Pfam" id="PF00646"/>
    </source>
</evidence>
<name>A0A6D2KC81_9BRAS</name>
<dbReference type="InterPro" id="IPR050942">
    <property type="entry name" value="F-box_BR-signaling"/>
</dbReference>
<dbReference type="Pfam" id="PF00646">
    <property type="entry name" value="F-box"/>
    <property type="match status" value="1"/>
</dbReference>
<dbReference type="EMBL" id="CACVBM020001418">
    <property type="protein sequence ID" value="CAA7049442.1"/>
    <property type="molecule type" value="Genomic_DNA"/>
</dbReference>
<protein>
    <recommendedName>
        <fullName evidence="5">F-box domain-containing protein</fullName>
    </recommendedName>
</protein>
<sequence>MSTMYDWSKPCLDILQSIFKRLNRKDFHRARTVCSTWYTVSETCMPPPYPWRLVFRKYSVWSLDPEGNDVRENKFSTLLFDPEEDSIREIEYPELDLSEKYCIASCSNWLLMVDQRLNFNILNVFTRETIILPSMEPSLLGIQQGDDDDEEDEYFISRNEIEDAKRSAVLWINERTRDYVVAFAYKRDFLFTFKKGDEAWRRNLQGTRCDDMAFKDNKLYVLALDNFIKIVDLSGDLPRESLENPYLNHRFTFRMGPRECIWKRRIAISKSGEVLVIQSSKVSKDKFVFQIFKMNVESSKWEIVDSLGDEMLIFGHGVTVRTSVKGGSICFAEDDIDPCKGSGVFDLATGTITWAKQVGKKLSESRWFVPGYC</sequence>
<comment type="caution">
    <text evidence="3">The sequence shown here is derived from an EMBL/GenBank/DDBJ whole genome shotgun (WGS) entry which is preliminary data.</text>
</comment>
<dbReference type="SUPFAM" id="SSF81383">
    <property type="entry name" value="F-box domain"/>
    <property type="match status" value="1"/>
</dbReference>
<dbReference type="Gene3D" id="1.20.1280.50">
    <property type="match status" value="1"/>
</dbReference>
<dbReference type="AlphaFoldDB" id="A0A6D2KC81"/>
<dbReference type="CDD" id="cd09917">
    <property type="entry name" value="F-box_SF"/>
    <property type="match status" value="1"/>
</dbReference>
<feature type="domain" description="KIB1-4 beta-propeller" evidence="2">
    <location>
        <begin position="79"/>
        <end position="346"/>
    </location>
</feature>
<keyword evidence="4" id="KW-1185">Reference proteome</keyword>
<proteinExistence type="predicted"/>
<evidence type="ECO:0008006" key="5">
    <source>
        <dbReference type="Google" id="ProtNLM"/>
    </source>
</evidence>
<dbReference type="PANTHER" id="PTHR44259">
    <property type="entry name" value="OS07G0183000 PROTEIN-RELATED"/>
    <property type="match status" value="1"/>
</dbReference>
<dbReference type="InterPro" id="IPR005174">
    <property type="entry name" value="KIB1-4_b-propeller"/>
</dbReference>